<dbReference type="InterPro" id="IPR000602">
    <property type="entry name" value="Glyco_hydro_38_N"/>
</dbReference>
<keyword evidence="4 7" id="KW-0862">Zinc</keyword>
<sequence length="1126" mass="124580">MAIVLHFILLLTAIATAVDDTSREAKTTMLRVDGNLMEIPLSPGGPYNTSGGPIIDDPRVINFAAKVHLVPHTHNDLGWLKTVDQYFAGSRNAIQNANVGLILDSVIAELQLDKNRKFIYVEIAFFVRWWRRQSQATKRIVRQLVAEGRLEFINAGWVMNDEAATLYTDIIDQHTAGALKIATEFSTDASPRVGWQIDPFGHSSFQNKAFREMCFDGWLVGRADAQDMAIREATGALEMVIPFPFKMDGVKVYRYSPPTGFNFDVLGYDPPVQDDPMLEDVNVTHKLDSLRDVRPPLAGRLMNGESGKSQNIILTMGMDFNYQQAKTWFQNMDKLIHYSKLVADQQLSNPRDSSHILNVFYSNPRIYIKSRHAQYDGGVGLPIKDSDEDFFPYGDGYFTSRPNFKGMVRGAGRTYTAARQLVATAVHRAQQDQLRSLERMTDAVGIAQHHDAITGTEKQHVDDDYCKKLHEATEGVMESIVIPETMSRFGLTNGGGYCPLLNESICSWTEELSTRPFSVLIAVYNPLSHPITSVVSVPIASPKQEAESPEADDSIERHSVQRSLMGSLKRHCQGVAVAVEKAASRQSVKSWVTDNDHHRGTPTPTLYFTAEDVPPMGSAIYRITSGANGHTATCPQQEQQPSGRFSAPSRTTVGNENYKLFYQGDGGSGGPYRFTLKNLKAGLEVKFNVTLAYYESSVGYGGDIYGRQGQASGAYIFRPDCPEAPYVRSIRSCRPEVAFSPTMLMGQADDGNTLRVNIAQQSLEKEDEGDSPALIGSLSLSISPKESAVVISWDVAIDVGDGVGKEAVLLLDTDINNHDGDFVTDSNGRDWVHRRVNYRKDWQLNVTDPVAMNYYPINSGLRISDQVGEGSNARQLTLVPDRAHGGASLLPGQLEIMIHRRTLVDDGRGVGEPLDEVDCVESLCLPKLVTGETRLLLEPMRTSTTEEESHDNYREMAHQVRLPLLPVFAHDDPKNPPKADNWSSLAGLKASKHFPQEIQILTLEVLHVNNTPKLYYEKACADRRCALLRVAHTYAQEEGGAPVQLDLAGKGTLLKDFELGPGFEVTLNAGRDIETAEEERLKWSAHGVQSQSPVYDGGGHSGLAVDWGNVELQPLQIRTFIVSLLL</sequence>
<dbReference type="Pfam" id="PF07748">
    <property type="entry name" value="Glyco_hydro_38C"/>
    <property type="match status" value="1"/>
</dbReference>
<dbReference type="InterPro" id="IPR013780">
    <property type="entry name" value="Glyco_hydro_b"/>
</dbReference>
<dbReference type="Pfam" id="PF01074">
    <property type="entry name" value="Glyco_hydro_38N"/>
    <property type="match status" value="1"/>
</dbReference>
<evidence type="ECO:0000313" key="11">
    <source>
        <dbReference type="Proteomes" id="UP000007800"/>
    </source>
</evidence>
<dbReference type="InterPro" id="IPR037094">
    <property type="entry name" value="Glyco_hydro_38_cen_sf"/>
</dbReference>
<name>C5LDP5_PERM5</name>
<feature type="region of interest" description="Disordered" evidence="8">
    <location>
        <begin position="629"/>
        <end position="649"/>
    </location>
</feature>
<dbReference type="InterPro" id="IPR027291">
    <property type="entry name" value="Glyco_hydro_38_N_sf"/>
</dbReference>
<evidence type="ECO:0000256" key="8">
    <source>
        <dbReference type="SAM" id="MobiDB-lite"/>
    </source>
</evidence>
<accession>C5LDP5</accession>
<feature type="domain" description="Glycoside hydrolase family 38 central" evidence="9">
    <location>
        <begin position="392"/>
        <end position="469"/>
    </location>
</feature>
<organism evidence="11">
    <name type="scientific">Perkinsus marinus (strain ATCC 50983 / TXsc)</name>
    <dbReference type="NCBI Taxonomy" id="423536"/>
    <lineage>
        <taxon>Eukaryota</taxon>
        <taxon>Sar</taxon>
        <taxon>Alveolata</taxon>
        <taxon>Perkinsozoa</taxon>
        <taxon>Perkinsea</taxon>
        <taxon>Perkinsida</taxon>
        <taxon>Perkinsidae</taxon>
        <taxon>Perkinsus</taxon>
    </lineage>
</organism>
<evidence type="ECO:0000256" key="6">
    <source>
        <dbReference type="ARBA" id="ARBA00023295"/>
    </source>
</evidence>
<dbReference type="Gene3D" id="3.20.110.10">
    <property type="entry name" value="Glycoside hydrolase 38, N terminal domain"/>
    <property type="match status" value="1"/>
</dbReference>
<dbReference type="GO" id="GO:0004559">
    <property type="term" value="F:alpha-mannosidase activity"/>
    <property type="evidence" value="ECO:0007669"/>
    <property type="project" value="InterPro"/>
</dbReference>
<keyword evidence="3 7" id="KW-0378">Hydrolase</keyword>
<dbReference type="SMART" id="SM00872">
    <property type="entry name" value="Alpha-mann_mid"/>
    <property type="match status" value="1"/>
</dbReference>
<dbReference type="EMBL" id="GG681070">
    <property type="protein sequence ID" value="EER05059.1"/>
    <property type="molecule type" value="Genomic_DNA"/>
</dbReference>
<dbReference type="GO" id="GO:0030246">
    <property type="term" value="F:carbohydrate binding"/>
    <property type="evidence" value="ECO:0007669"/>
    <property type="project" value="InterPro"/>
</dbReference>
<dbReference type="InterPro" id="IPR011013">
    <property type="entry name" value="Gal_mutarotase_sf_dom"/>
</dbReference>
<dbReference type="EC" id="3.2.1.-" evidence="7"/>
<comment type="similarity">
    <text evidence="1 7">Belongs to the glycosyl hydrolase 38 family.</text>
</comment>
<dbReference type="Gene3D" id="2.60.40.1360">
    <property type="match status" value="1"/>
</dbReference>
<feature type="chain" id="PRO_5033098424" description="Alpha-mannosidase" evidence="7">
    <location>
        <begin position="18"/>
        <end position="1126"/>
    </location>
</feature>
<evidence type="ECO:0000259" key="9">
    <source>
        <dbReference type="SMART" id="SM00872"/>
    </source>
</evidence>
<dbReference type="InterPro" id="IPR015341">
    <property type="entry name" value="Glyco_hydro_38_cen"/>
</dbReference>
<keyword evidence="11" id="KW-1185">Reference proteome</keyword>
<dbReference type="OrthoDB" id="441398at2759"/>
<gene>
    <name evidence="10" type="ORF">Pmar_PMAR026493</name>
</gene>
<evidence type="ECO:0000313" key="10">
    <source>
        <dbReference type="EMBL" id="EER05059.1"/>
    </source>
</evidence>
<dbReference type="InterPro" id="IPR050843">
    <property type="entry name" value="Glycosyl_Hydrlase_38"/>
</dbReference>
<keyword evidence="6 7" id="KW-0326">Glycosidase</keyword>
<dbReference type="GO" id="GO:0046872">
    <property type="term" value="F:metal ion binding"/>
    <property type="evidence" value="ECO:0007669"/>
    <property type="project" value="UniProtKB-KW"/>
</dbReference>
<dbReference type="Gene3D" id="2.70.98.30">
    <property type="entry name" value="Golgi alpha-mannosidase II, domain 4"/>
    <property type="match status" value="1"/>
</dbReference>
<dbReference type="GO" id="GO:0006013">
    <property type="term" value="P:mannose metabolic process"/>
    <property type="evidence" value="ECO:0007669"/>
    <property type="project" value="InterPro"/>
</dbReference>
<keyword evidence="5" id="KW-1015">Disulfide bond</keyword>
<dbReference type="Gene3D" id="2.60.40.1180">
    <property type="entry name" value="Golgi alpha-mannosidase II"/>
    <property type="match status" value="1"/>
</dbReference>
<protein>
    <recommendedName>
        <fullName evidence="7">Alpha-mannosidase</fullName>
        <ecNumber evidence="7">3.2.1.-</ecNumber>
    </recommendedName>
</protein>
<dbReference type="InParanoid" id="C5LDP5"/>
<comment type="cofactor">
    <cofactor evidence="7">
        <name>Zn(2+)</name>
        <dbReference type="ChEBI" id="CHEBI:29105"/>
    </cofactor>
    <text evidence="7">Binds 1 zinc ion per subunit.</text>
</comment>
<evidence type="ECO:0000256" key="5">
    <source>
        <dbReference type="ARBA" id="ARBA00023157"/>
    </source>
</evidence>
<dbReference type="PANTHER" id="PTHR11607">
    <property type="entry name" value="ALPHA-MANNOSIDASE"/>
    <property type="match status" value="1"/>
</dbReference>
<dbReference type="InterPro" id="IPR028995">
    <property type="entry name" value="Glyco_hydro_57/38_cen_sf"/>
</dbReference>
<evidence type="ECO:0000256" key="7">
    <source>
        <dbReference type="RuleBase" id="RU361199"/>
    </source>
</evidence>
<evidence type="ECO:0000256" key="2">
    <source>
        <dbReference type="ARBA" id="ARBA00022723"/>
    </source>
</evidence>
<dbReference type="InterPro" id="IPR011330">
    <property type="entry name" value="Glyco_hydro/deAcase_b/a-brl"/>
</dbReference>
<dbReference type="SUPFAM" id="SSF88713">
    <property type="entry name" value="Glycoside hydrolase/deacetylase"/>
    <property type="match status" value="1"/>
</dbReference>
<evidence type="ECO:0000256" key="1">
    <source>
        <dbReference type="ARBA" id="ARBA00009792"/>
    </source>
</evidence>
<dbReference type="GeneID" id="9050597"/>
<dbReference type="FunFam" id="1.20.1270.50:FF:000003">
    <property type="entry name" value="Alpha-mannosidase"/>
    <property type="match status" value="1"/>
</dbReference>
<dbReference type="Proteomes" id="UP000007800">
    <property type="component" value="Unassembled WGS sequence"/>
</dbReference>
<evidence type="ECO:0000256" key="3">
    <source>
        <dbReference type="ARBA" id="ARBA00022801"/>
    </source>
</evidence>
<dbReference type="SUPFAM" id="SSF74650">
    <property type="entry name" value="Galactose mutarotase-like"/>
    <property type="match status" value="1"/>
</dbReference>
<dbReference type="OMA" id="WIYQINR"/>
<feature type="signal peptide" evidence="7">
    <location>
        <begin position="1"/>
        <end position="17"/>
    </location>
</feature>
<dbReference type="SUPFAM" id="SSF88688">
    <property type="entry name" value="Families 57/38 glycoside transferase middle domain"/>
    <property type="match status" value="1"/>
</dbReference>
<keyword evidence="2 7" id="KW-0479">Metal-binding</keyword>
<reference evidence="10 11" key="1">
    <citation type="submission" date="2008-07" db="EMBL/GenBank/DDBJ databases">
        <authorList>
            <person name="El-Sayed N."/>
            <person name="Caler E."/>
            <person name="Inman J."/>
            <person name="Amedeo P."/>
            <person name="Hass B."/>
            <person name="Wortman J."/>
        </authorList>
    </citation>
    <scope>NUCLEOTIDE SEQUENCE [LARGE SCALE GENOMIC DNA]</scope>
    <source>
        <strain evidence="11">ATCC 50983 / TXsc</strain>
    </source>
</reference>
<keyword evidence="7" id="KW-0732">Signal</keyword>
<proteinExistence type="inferred from homology"/>
<dbReference type="AlphaFoldDB" id="C5LDP5"/>
<dbReference type="Gene3D" id="1.20.1270.50">
    <property type="entry name" value="Glycoside hydrolase family 38, central domain"/>
    <property type="match status" value="2"/>
</dbReference>
<dbReference type="CDD" id="cd10810">
    <property type="entry name" value="GH38N_AMII_LAM_like"/>
    <property type="match status" value="1"/>
</dbReference>
<dbReference type="InterPro" id="IPR011682">
    <property type="entry name" value="Glyco_hydro_38_C"/>
</dbReference>
<dbReference type="Pfam" id="PF09261">
    <property type="entry name" value="Alpha-mann_mid"/>
    <property type="match status" value="1"/>
</dbReference>
<evidence type="ECO:0000256" key="4">
    <source>
        <dbReference type="ARBA" id="ARBA00022833"/>
    </source>
</evidence>
<dbReference type="RefSeq" id="XP_002773243.1">
    <property type="nucleotide sequence ID" value="XM_002773197.1"/>
</dbReference>
<dbReference type="PANTHER" id="PTHR11607:SF3">
    <property type="entry name" value="LYSOSOMAL ALPHA-MANNOSIDASE"/>
    <property type="match status" value="1"/>
</dbReference>